<evidence type="ECO:0000256" key="1">
    <source>
        <dbReference type="SAM" id="MobiDB-lite"/>
    </source>
</evidence>
<proteinExistence type="predicted"/>
<feature type="compositionally biased region" description="Basic and acidic residues" evidence="1">
    <location>
        <begin position="49"/>
        <end position="63"/>
    </location>
</feature>
<reference evidence="2" key="2">
    <citation type="submission" date="2018-05" db="EMBL/GenBank/DDBJ databases">
        <title>OgluRS3 (Oryza glumaepatula Reference Sequence Version 3).</title>
        <authorList>
            <person name="Zhang J."/>
            <person name="Kudrna D."/>
            <person name="Lee S."/>
            <person name="Talag J."/>
            <person name="Welchert J."/>
            <person name="Wing R.A."/>
        </authorList>
    </citation>
    <scope>NUCLEOTIDE SEQUENCE [LARGE SCALE GENOMIC DNA]</scope>
</reference>
<keyword evidence="3" id="KW-1185">Reference proteome</keyword>
<feature type="region of interest" description="Disordered" evidence="1">
    <location>
        <begin position="1"/>
        <end position="85"/>
    </location>
</feature>
<accession>A0A0E0BSN8</accession>
<reference evidence="2" key="1">
    <citation type="submission" date="2015-04" db="UniProtKB">
        <authorList>
            <consortium name="EnsemblPlants"/>
        </authorList>
    </citation>
    <scope>IDENTIFICATION</scope>
</reference>
<protein>
    <submittedName>
        <fullName evidence="2">Uncharacterized protein</fullName>
    </submittedName>
</protein>
<name>A0A0E0BSN8_9ORYZ</name>
<dbReference type="Proteomes" id="UP000026961">
    <property type="component" value="Chromosome 12"/>
</dbReference>
<feature type="compositionally biased region" description="Gly residues" evidence="1">
    <location>
        <begin position="33"/>
        <end position="48"/>
    </location>
</feature>
<dbReference type="HOGENOM" id="CLU_081698_0_0_1"/>
<feature type="compositionally biased region" description="Basic and acidic residues" evidence="1">
    <location>
        <begin position="7"/>
        <end position="18"/>
    </location>
</feature>
<dbReference type="EnsemblPlants" id="OGLUM12G13460.1">
    <property type="protein sequence ID" value="OGLUM12G13460.1"/>
    <property type="gene ID" value="OGLUM12G13460"/>
</dbReference>
<organism evidence="2">
    <name type="scientific">Oryza glumipatula</name>
    <dbReference type="NCBI Taxonomy" id="40148"/>
    <lineage>
        <taxon>Eukaryota</taxon>
        <taxon>Viridiplantae</taxon>
        <taxon>Streptophyta</taxon>
        <taxon>Embryophyta</taxon>
        <taxon>Tracheophyta</taxon>
        <taxon>Spermatophyta</taxon>
        <taxon>Magnoliopsida</taxon>
        <taxon>Liliopsida</taxon>
        <taxon>Poales</taxon>
        <taxon>Poaceae</taxon>
        <taxon>BOP clade</taxon>
        <taxon>Oryzoideae</taxon>
        <taxon>Oryzeae</taxon>
        <taxon>Oryzinae</taxon>
        <taxon>Oryza</taxon>
    </lineage>
</organism>
<evidence type="ECO:0000313" key="3">
    <source>
        <dbReference type="Proteomes" id="UP000026961"/>
    </source>
</evidence>
<evidence type="ECO:0000313" key="2">
    <source>
        <dbReference type="EnsemblPlants" id="OGLUM12G13460.1"/>
    </source>
</evidence>
<dbReference type="AlphaFoldDB" id="A0A0E0BSN8"/>
<dbReference type="Gramene" id="OGLUM12G13460.1">
    <property type="protein sequence ID" value="OGLUM12G13460.1"/>
    <property type="gene ID" value="OGLUM12G13460"/>
</dbReference>
<sequence>MCHRPAVKVEDYHGHVEQDPSPTAEDEGSAGRVPGGKGKTGGRGGGDGARPEPLKPGLDRGDGGDTPIARGHPPVFKASSANEAERERVDVVSIMGTAPLSLAGETAHSRGRLFLCDGPTCEGGPSTGAAQQVARGEKMAQRAEPTQGERTAHQVEIAEKSQRLSRWRRPKERWRLREWGSCFSKPGLDSHGIRCGTRDNGRCHVSARHCLLVGKTLHKASRRPDSKNLPFLARGKPPARANLEHREPECTLNLHKALRGCSCWAFGQFGLHVSNLAFMSCLQPAGCWVAEVGYKTF</sequence>